<reference evidence="12" key="1">
    <citation type="submission" date="2021-01" db="EMBL/GenBank/DDBJ databases">
        <authorList>
            <person name="Kaushik A."/>
        </authorList>
    </citation>
    <scope>NUCLEOTIDE SEQUENCE</scope>
    <source>
        <strain evidence="12">AG2-2IIIB</strain>
    </source>
</reference>
<keyword evidence="7" id="KW-0256">Endoplasmic reticulum</keyword>
<gene>
    <name evidence="12" type="ORF">RDB_LOCUS67470</name>
</gene>
<evidence type="ECO:0000256" key="4">
    <source>
        <dbReference type="ARBA" id="ARBA00010026"/>
    </source>
</evidence>
<feature type="transmembrane region" description="Helical" evidence="10">
    <location>
        <begin position="899"/>
        <end position="917"/>
    </location>
</feature>
<dbReference type="SUPFAM" id="SSF51905">
    <property type="entry name" value="FAD/NAD(P)-binding domain"/>
    <property type="match status" value="1"/>
</dbReference>
<evidence type="ECO:0000256" key="3">
    <source>
        <dbReference type="ARBA" id="ARBA00004687"/>
    </source>
</evidence>
<keyword evidence="8 10" id="KW-1133">Transmembrane helix</keyword>
<evidence type="ECO:0000256" key="7">
    <source>
        <dbReference type="ARBA" id="ARBA00022824"/>
    </source>
</evidence>
<feature type="transmembrane region" description="Helical" evidence="10">
    <location>
        <begin position="773"/>
        <end position="791"/>
    </location>
</feature>
<dbReference type="Proteomes" id="UP000663843">
    <property type="component" value="Unassembled WGS sequence"/>
</dbReference>
<evidence type="ECO:0000313" key="12">
    <source>
        <dbReference type="EMBL" id="CAE6433946.1"/>
    </source>
</evidence>
<organism evidence="12 13">
    <name type="scientific">Rhizoctonia solani</name>
    <dbReference type="NCBI Taxonomy" id="456999"/>
    <lineage>
        <taxon>Eukaryota</taxon>
        <taxon>Fungi</taxon>
        <taxon>Dikarya</taxon>
        <taxon>Basidiomycota</taxon>
        <taxon>Agaricomycotina</taxon>
        <taxon>Agaricomycetes</taxon>
        <taxon>Cantharellales</taxon>
        <taxon>Ceratobasidiaceae</taxon>
        <taxon>Rhizoctonia</taxon>
    </lineage>
</organism>
<accession>A0A8H2XTW6</accession>
<comment type="caution">
    <text evidence="12">The sequence shown here is derived from an EMBL/GenBank/DDBJ whole genome shotgun (WGS) entry which is preliminary data.</text>
</comment>
<dbReference type="Gene3D" id="3.50.50.60">
    <property type="entry name" value="FAD/NAD(P)-binding domain"/>
    <property type="match status" value="2"/>
</dbReference>
<dbReference type="EMBL" id="CAJMWT010002141">
    <property type="protein sequence ID" value="CAE6433946.1"/>
    <property type="molecule type" value="Genomic_DNA"/>
</dbReference>
<evidence type="ECO:0000256" key="1">
    <source>
        <dbReference type="ARBA" id="ARBA00001974"/>
    </source>
</evidence>
<evidence type="ECO:0000256" key="6">
    <source>
        <dbReference type="ARBA" id="ARBA00022692"/>
    </source>
</evidence>
<keyword evidence="9 10" id="KW-0472">Membrane</keyword>
<dbReference type="GO" id="GO:0016255">
    <property type="term" value="P:attachment of GPI anchor to protein"/>
    <property type="evidence" value="ECO:0007669"/>
    <property type="project" value="InterPro"/>
</dbReference>
<dbReference type="GO" id="GO:0016614">
    <property type="term" value="F:oxidoreductase activity, acting on CH-OH group of donors"/>
    <property type="evidence" value="ECO:0007669"/>
    <property type="project" value="InterPro"/>
</dbReference>
<evidence type="ECO:0000256" key="8">
    <source>
        <dbReference type="ARBA" id="ARBA00022989"/>
    </source>
</evidence>
<dbReference type="Pfam" id="PF06728">
    <property type="entry name" value="PIG-U"/>
    <property type="match status" value="1"/>
</dbReference>
<feature type="transmembrane region" description="Helical" evidence="10">
    <location>
        <begin position="824"/>
        <end position="842"/>
    </location>
</feature>
<comment type="pathway">
    <text evidence="3">Glycolipid biosynthesis; glycosylphosphatidylinositol-anchor biosynthesis.</text>
</comment>
<protein>
    <recommendedName>
        <fullName evidence="11">Glucose-methanol-choline oxidoreductase C-terminal domain-containing protein</fullName>
    </recommendedName>
</protein>
<name>A0A8H2XTW6_9AGAM</name>
<feature type="domain" description="Glucose-methanol-choline oxidoreductase C-terminal" evidence="11">
    <location>
        <begin position="430"/>
        <end position="532"/>
    </location>
</feature>
<dbReference type="PANTHER" id="PTHR13121">
    <property type="entry name" value="GPI TRANSAMIDASE COMPONENT PIG-U"/>
    <property type="match status" value="1"/>
</dbReference>
<keyword evidence="6 10" id="KW-0812">Transmembrane</keyword>
<evidence type="ECO:0000256" key="9">
    <source>
        <dbReference type="ARBA" id="ARBA00023136"/>
    </source>
</evidence>
<dbReference type="PANTHER" id="PTHR13121:SF0">
    <property type="entry name" value="PHOSPHATIDYLINOSITOL GLYCAN ANCHOR BIOSYNTHESIS CLASS U PROTEIN"/>
    <property type="match status" value="1"/>
</dbReference>
<dbReference type="GO" id="GO:0006506">
    <property type="term" value="P:GPI anchor biosynthetic process"/>
    <property type="evidence" value="ECO:0007669"/>
    <property type="project" value="UniProtKB-UniPathway"/>
</dbReference>
<dbReference type="InterPro" id="IPR036188">
    <property type="entry name" value="FAD/NAD-bd_sf"/>
</dbReference>
<sequence length="965" mass="106867">MIQVHVIQGALQPVSVPPASAHMPTLNPVTVTYIPEPKEPRICASSPSIGPLPLCTWPQWPKGKPEISTFFNPSQVPEHNLPGCGITRTVGGMATHWTCACPQPHREEYKNSPIGDKLPALLERAEKLLNVQHNQFDDSVRHKLVKRVLENHPNFNGRIRNLPLGVQVQENEDKKNIVTWTGTNTVLGDWAKPENCCVDPKCKCESCRFSLHPEHKVVKLNRKEDGKAIESAEVYDLRTGKTLKVEADIFIIACGAICTPQILWNSGFGDHGGTSPPSSDGPELRALGRYLSEQSIAFCQIVLKRELVRSLISPAPLSGDNIDPLKRFNWPENEIEAVREKCQAHQNKNPDDPLPIPFDDLEPQVNVMYTAKSGDSEQDDKPWHAQVHRDAFSYGDIGPRADPRLVVDLRFFGKQDVSPCNRVMFEDRYKDIYDLPQPTFEVYKSEADAERDHNMMLDMCEAAHALGTFLPGSYPQFMPPGLALHITGTTRIGEDDSDSVANEFSRVHGQENLYVGGNNVIPDATACNPTLTSGVPKQIPPSITLPPMKAVAVIPALVALRLLLFTTSIPRYIQDDYQLASPVTSFARLKEGIFLSEKGIDPYTGGVFLHSPLFLALFSTIFPLSNFGSAILWSILDGITAWGLVKLWRLRSCVRDDRKEALIAVIYMLNPYNILPTLARSTSTIDAALTVLTLLFACQKRTGPALLALAALVHVSLPSVLIVAPVIMVLADVRAPTSMLANPTSGDKKEKDNTDDTPAHPGRWKTVFIAAEWAAYMSVLAFSGHLAAGSWNWVSRSWGAIVTMSDATPNCGLWWYFFTEMFDHYRPFFLFTFSAHPLMYIAPICMKFRHDPLYAAFLLLGVNAMLKSYPTLADAGLFISLIPLFPETFPHLRHPLPTFLLHLHSALLMPLASHLWLSQGTGNANFLYAATLVFGLANLAMVVDAVWAGLRAAFVTEEGEEVVQL</sequence>
<feature type="transmembrane region" description="Helical" evidence="10">
    <location>
        <begin position="705"/>
        <end position="731"/>
    </location>
</feature>
<comment type="subcellular location">
    <subcellularLocation>
        <location evidence="2">Endoplasmic reticulum membrane</location>
        <topology evidence="2">Multi-pass membrane protein</topology>
    </subcellularLocation>
</comment>
<proteinExistence type="inferred from homology"/>
<dbReference type="AlphaFoldDB" id="A0A8H2XTW6"/>
<dbReference type="UniPathway" id="UPA00196"/>
<evidence type="ECO:0000259" key="11">
    <source>
        <dbReference type="Pfam" id="PF05199"/>
    </source>
</evidence>
<evidence type="ECO:0000256" key="10">
    <source>
        <dbReference type="SAM" id="Phobius"/>
    </source>
</evidence>
<dbReference type="SUPFAM" id="SSF54373">
    <property type="entry name" value="FAD-linked reductases, C-terminal domain"/>
    <property type="match status" value="1"/>
</dbReference>
<evidence type="ECO:0000256" key="5">
    <source>
        <dbReference type="ARBA" id="ARBA00022502"/>
    </source>
</evidence>
<feature type="transmembrane region" description="Helical" evidence="10">
    <location>
        <begin position="854"/>
        <end position="879"/>
    </location>
</feature>
<dbReference type="GO" id="GO:0042765">
    <property type="term" value="C:GPI-anchor transamidase complex"/>
    <property type="evidence" value="ECO:0007669"/>
    <property type="project" value="InterPro"/>
</dbReference>
<comment type="similarity">
    <text evidence="4">Belongs to the PIGU family.</text>
</comment>
<dbReference type="InterPro" id="IPR007867">
    <property type="entry name" value="GMC_OxRtase_C"/>
</dbReference>
<feature type="transmembrane region" description="Helical" evidence="10">
    <location>
        <begin position="798"/>
        <end position="818"/>
    </location>
</feature>
<feature type="transmembrane region" description="Helical" evidence="10">
    <location>
        <begin position="926"/>
        <end position="950"/>
    </location>
</feature>
<evidence type="ECO:0000256" key="2">
    <source>
        <dbReference type="ARBA" id="ARBA00004477"/>
    </source>
</evidence>
<dbReference type="Pfam" id="PF05199">
    <property type="entry name" value="GMC_oxred_C"/>
    <property type="match status" value="1"/>
</dbReference>
<comment type="cofactor">
    <cofactor evidence="1">
        <name>FAD</name>
        <dbReference type="ChEBI" id="CHEBI:57692"/>
    </cofactor>
</comment>
<dbReference type="InterPro" id="IPR009600">
    <property type="entry name" value="PIG-U"/>
</dbReference>
<evidence type="ECO:0000313" key="13">
    <source>
        <dbReference type="Proteomes" id="UP000663843"/>
    </source>
</evidence>
<keyword evidence="5" id="KW-0337">GPI-anchor biosynthesis</keyword>